<evidence type="ECO:0000259" key="3">
    <source>
        <dbReference type="Pfam" id="PF16347"/>
    </source>
</evidence>
<keyword evidence="5" id="KW-1185">Reference proteome</keyword>
<feature type="domain" description="N-sulphoglucosamine sulphohydrolase C-terminal" evidence="3">
    <location>
        <begin position="3"/>
        <end position="105"/>
    </location>
</feature>
<dbReference type="Proteomes" id="UP000011885">
    <property type="component" value="Unassembled WGS sequence"/>
</dbReference>
<dbReference type="EMBL" id="ANOH01000096">
    <property type="protein sequence ID" value="EMI57303.1"/>
    <property type="molecule type" value="Genomic_DNA"/>
</dbReference>
<protein>
    <submittedName>
        <fullName evidence="4">Sulfatase family protein</fullName>
    </submittedName>
</protein>
<evidence type="ECO:0000313" key="5">
    <source>
        <dbReference type="Proteomes" id="UP000011885"/>
    </source>
</evidence>
<keyword evidence="1" id="KW-0479">Metal-binding</keyword>
<evidence type="ECO:0000313" key="4">
    <source>
        <dbReference type="EMBL" id="EMI57303.1"/>
    </source>
</evidence>
<dbReference type="Gene3D" id="3.40.720.10">
    <property type="entry name" value="Alkaline Phosphatase, subunit A"/>
    <property type="match status" value="1"/>
</dbReference>
<dbReference type="GO" id="GO:0008484">
    <property type="term" value="F:sulfuric ester hydrolase activity"/>
    <property type="evidence" value="ECO:0007669"/>
    <property type="project" value="TreeGrafter"/>
</dbReference>
<name>M5UMS2_9BACT</name>
<organism evidence="4 5">
    <name type="scientific">Rhodopirellula sallentina SM41</name>
    <dbReference type="NCBI Taxonomy" id="1263870"/>
    <lineage>
        <taxon>Bacteria</taxon>
        <taxon>Pseudomonadati</taxon>
        <taxon>Planctomycetota</taxon>
        <taxon>Planctomycetia</taxon>
        <taxon>Pirellulales</taxon>
        <taxon>Pirellulaceae</taxon>
        <taxon>Rhodopirellula</taxon>
    </lineage>
</organism>
<comment type="caution">
    <text evidence="4">The sequence shown here is derived from an EMBL/GenBank/DDBJ whole genome shotgun (WGS) entry which is preliminary data.</text>
</comment>
<reference evidence="4 5" key="1">
    <citation type="journal article" date="2013" name="Mar. Genomics">
        <title>Expression of sulfatases in Rhodopirellula baltica and the diversity of sulfatases in the genus Rhodopirellula.</title>
        <authorList>
            <person name="Wegner C.E."/>
            <person name="Richter-Heitmann T."/>
            <person name="Klindworth A."/>
            <person name="Klockow C."/>
            <person name="Richter M."/>
            <person name="Achstetter T."/>
            <person name="Glockner F.O."/>
            <person name="Harder J."/>
        </authorList>
    </citation>
    <scope>NUCLEOTIDE SEQUENCE [LARGE SCALE GENOMIC DNA]</scope>
    <source>
        <strain evidence="4 5">SM41</strain>
    </source>
</reference>
<dbReference type="PANTHER" id="PTHR45953">
    <property type="entry name" value="IDURONATE 2-SULFATASE"/>
    <property type="match status" value="1"/>
</dbReference>
<dbReference type="InterPro" id="IPR017850">
    <property type="entry name" value="Alkaline_phosphatase_core_sf"/>
</dbReference>
<dbReference type="SUPFAM" id="SSF53649">
    <property type="entry name" value="Alkaline phosphatase-like"/>
    <property type="match status" value="1"/>
</dbReference>
<dbReference type="PANTHER" id="PTHR45953:SF1">
    <property type="entry name" value="IDURONATE 2-SULFATASE"/>
    <property type="match status" value="1"/>
</dbReference>
<dbReference type="PATRIC" id="fig|1263870.3.peg.1358"/>
<accession>M5UMS2</accession>
<keyword evidence="2" id="KW-0378">Hydrolase</keyword>
<evidence type="ECO:0000256" key="1">
    <source>
        <dbReference type="ARBA" id="ARBA00022723"/>
    </source>
</evidence>
<proteinExistence type="predicted"/>
<dbReference type="GO" id="GO:0005737">
    <property type="term" value="C:cytoplasm"/>
    <property type="evidence" value="ECO:0007669"/>
    <property type="project" value="TreeGrafter"/>
</dbReference>
<dbReference type="AlphaFoldDB" id="M5UMS2"/>
<sequence length="121" mass="14061">MTDLETPTGTEGKSLAPILQHSRDSVNEFAATIFPHDKHWGVAIRTERYRYIAWYKGVMTKKRSGARLKQKPQFTELYDYQSDPLERTNLSRNPSYQEIEEKLAKMNQAHVAATQNRQFSN</sequence>
<dbReference type="GO" id="GO:0046872">
    <property type="term" value="F:metal ion binding"/>
    <property type="evidence" value="ECO:0007669"/>
    <property type="project" value="UniProtKB-KW"/>
</dbReference>
<dbReference type="Pfam" id="PF16347">
    <property type="entry name" value="SGSH_C"/>
    <property type="match status" value="1"/>
</dbReference>
<evidence type="ECO:0000256" key="2">
    <source>
        <dbReference type="ARBA" id="ARBA00022801"/>
    </source>
</evidence>
<gene>
    <name evidence="4" type="ORF">RSSM_01256</name>
</gene>
<dbReference type="InterPro" id="IPR032506">
    <property type="entry name" value="SGSH_C"/>
</dbReference>